<evidence type="ECO:0000256" key="3">
    <source>
        <dbReference type="ARBA" id="ARBA00022670"/>
    </source>
</evidence>
<dbReference type="GO" id="GO:0004176">
    <property type="term" value="F:ATP-dependent peptidase activity"/>
    <property type="evidence" value="ECO:0007669"/>
    <property type="project" value="InterPro"/>
</dbReference>
<dbReference type="EMBL" id="CP017606">
    <property type="protein sequence ID" value="ATW30095.1"/>
    <property type="molecule type" value="Genomic_DNA"/>
</dbReference>
<evidence type="ECO:0000313" key="7">
    <source>
        <dbReference type="EMBL" id="ATW30095.1"/>
    </source>
</evidence>
<dbReference type="GO" id="GO:0051117">
    <property type="term" value="F:ATPase binding"/>
    <property type="evidence" value="ECO:0007669"/>
    <property type="project" value="TreeGrafter"/>
</dbReference>
<dbReference type="GO" id="GO:0009368">
    <property type="term" value="C:endopeptidase Clp complex"/>
    <property type="evidence" value="ECO:0007669"/>
    <property type="project" value="TreeGrafter"/>
</dbReference>
<evidence type="ECO:0000256" key="2">
    <source>
        <dbReference type="ARBA" id="ARBA00022490"/>
    </source>
</evidence>
<keyword evidence="5" id="KW-0720">Serine protease</keyword>
<gene>
    <name evidence="7" type="ORF">BJP41_06890</name>
</gene>
<name>A0A2D3T2S1_9ENTR</name>
<keyword evidence="2" id="KW-0963">Cytoplasm</keyword>
<dbReference type="SUPFAM" id="SSF52096">
    <property type="entry name" value="ClpP/crotonase"/>
    <property type="match status" value="1"/>
</dbReference>
<dbReference type="Proteomes" id="UP000230008">
    <property type="component" value="Chromosome"/>
</dbReference>
<dbReference type="NCBIfam" id="NF045542">
    <property type="entry name" value="Clp_rel_HeadMat"/>
    <property type="match status" value="1"/>
</dbReference>
<dbReference type="AlphaFoldDB" id="A0A2D3T2S1"/>
<evidence type="ECO:0000256" key="4">
    <source>
        <dbReference type="ARBA" id="ARBA00022801"/>
    </source>
</evidence>
<dbReference type="PRINTS" id="PR00127">
    <property type="entry name" value="CLPPROTEASEP"/>
</dbReference>
<proteinExistence type="inferred from homology"/>
<comment type="similarity">
    <text evidence="1 6">Belongs to the peptidase S14 family.</text>
</comment>
<dbReference type="PANTHER" id="PTHR10381:SF70">
    <property type="entry name" value="ATP-DEPENDENT CLP PROTEASE PROTEOLYTIC SUBUNIT"/>
    <property type="match status" value="1"/>
</dbReference>
<accession>A0A2D3T2S1</accession>
<dbReference type="Pfam" id="PF00574">
    <property type="entry name" value="CLP_protease"/>
    <property type="match status" value="1"/>
</dbReference>
<dbReference type="GO" id="GO:0006515">
    <property type="term" value="P:protein quality control for misfolded or incompletely synthesized proteins"/>
    <property type="evidence" value="ECO:0007669"/>
    <property type="project" value="TreeGrafter"/>
</dbReference>
<dbReference type="Gene3D" id="3.90.226.10">
    <property type="entry name" value="2-enoyl-CoA Hydratase, Chain A, domain 1"/>
    <property type="match status" value="1"/>
</dbReference>
<dbReference type="InterPro" id="IPR023562">
    <property type="entry name" value="ClpP/TepA"/>
</dbReference>
<evidence type="ECO:0000313" key="8">
    <source>
        <dbReference type="Proteomes" id="UP000230008"/>
    </source>
</evidence>
<dbReference type="CDD" id="cd07016">
    <property type="entry name" value="S14_ClpP_1"/>
    <property type="match status" value="1"/>
</dbReference>
<dbReference type="PANTHER" id="PTHR10381">
    <property type="entry name" value="ATP-DEPENDENT CLP PROTEASE PROTEOLYTIC SUBUNIT"/>
    <property type="match status" value="1"/>
</dbReference>
<evidence type="ECO:0000256" key="5">
    <source>
        <dbReference type="ARBA" id="ARBA00022825"/>
    </source>
</evidence>
<sequence length="285" mass="31036">MKKNALPVLPAVFPCPTMTSEILPSALAMWNSRIRASSQDENTLSIFESIGQDWAGEGVTAQRMGAILRSLEGKAVTVNINSPGGDLFEGLTIYNQLREYPGKVTVKILGLAASAASIIAMSGDEIQIGRSAFLMIHNTWGMAVGHRHDFAEMAEKMAPFDLAMREIYVARTGMDETTMTEMMDKETWMNGGEAIEKGFADTLLPADSTQQDNDSPIAALRKLDALLAKANTPRAERRRLLNALRGDMPGAIPPSHGTPCDAHEVSSETWTQLDNALRRLVSIPH</sequence>
<keyword evidence="3" id="KW-0645">Protease</keyword>
<dbReference type="RefSeq" id="WP_100103411.1">
    <property type="nucleotide sequence ID" value="NZ_CAWNMT010000001.1"/>
</dbReference>
<organism evidence="7 8">
    <name type="scientific">Candidatus Williamhamiltonella defendens</name>
    <dbReference type="NCBI Taxonomy" id="138072"/>
    <lineage>
        <taxon>Bacteria</taxon>
        <taxon>Pseudomonadati</taxon>
        <taxon>Pseudomonadota</taxon>
        <taxon>Gammaproteobacteria</taxon>
        <taxon>Enterobacterales</taxon>
        <taxon>Enterobacteriaceae</taxon>
        <taxon>aphid secondary symbionts</taxon>
        <taxon>Candidatus Williamhamiltonella</taxon>
    </lineage>
</organism>
<dbReference type="InterPro" id="IPR029045">
    <property type="entry name" value="ClpP/crotonase-like_dom_sf"/>
</dbReference>
<evidence type="ECO:0000256" key="6">
    <source>
        <dbReference type="RuleBase" id="RU003567"/>
    </source>
</evidence>
<dbReference type="InterPro" id="IPR001907">
    <property type="entry name" value="ClpP"/>
</dbReference>
<protein>
    <recommendedName>
        <fullName evidence="6">ATP-dependent Clp protease proteolytic subunit</fullName>
    </recommendedName>
</protein>
<dbReference type="GO" id="GO:0004252">
    <property type="term" value="F:serine-type endopeptidase activity"/>
    <property type="evidence" value="ECO:0007669"/>
    <property type="project" value="InterPro"/>
</dbReference>
<evidence type="ECO:0000256" key="1">
    <source>
        <dbReference type="ARBA" id="ARBA00007039"/>
    </source>
</evidence>
<keyword evidence="4" id="KW-0378">Hydrolase</keyword>
<reference evidence="8" key="2">
    <citation type="submission" date="2017-11" db="EMBL/GenBank/DDBJ databases">
        <title>PacBio sequencing of new strain of the secondary endosymbiont Candidatus Hamiltonella defensa.</title>
        <authorList>
            <person name="Strand M.R."/>
            <person name="Oliver K."/>
        </authorList>
    </citation>
    <scope>NUCLEOTIDE SEQUENCE [LARGE SCALE GENOMIC DNA]</scope>
    <source>
        <strain evidence="8">A2C</strain>
    </source>
</reference>
<reference evidence="8" key="1">
    <citation type="submission" date="2016-10" db="EMBL/GenBank/DDBJ databases">
        <authorList>
            <person name="Chevignon G."/>
        </authorList>
    </citation>
    <scope>NUCLEOTIDE SEQUENCE [LARGE SCALE GENOMIC DNA]</scope>
    <source>
        <strain evidence="8">A2C</strain>
    </source>
</reference>